<dbReference type="RefSeq" id="WP_059435250.1">
    <property type="nucleotide sequence ID" value="NZ_FAVB01000003.1"/>
</dbReference>
<keyword evidence="2" id="KW-1185">Reference proteome</keyword>
<evidence type="ECO:0000313" key="1">
    <source>
        <dbReference type="EMBL" id="CUU83570.1"/>
    </source>
</evidence>
<gene>
    <name evidence="1" type="ORF">ERS686654_01433</name>
</gene>
<reference evidence="1 2" key="1">
    <citation type="submission" date="2015-11" db="EMBL/GenBank/DDBJ databases">
        <authorList>
            <consortium name="Pathogen Informatics"/>
        </authorList>
    </citation>
    <scope>NUCLEOTIDE SEQUENCE [LARGE SCALE GENOMIC DNA]</scope>
    <source>
        <strain evidence="1 2">006A-0059</strain>
    </source>
</reference>
<accession>A0A0S4SB44</accession>
<evidence type="ECO:0000313" key="2">
    <source>
        <dbReference type="Proteomes" id="UP000052237"/>
    </source>
</evidence>
<dbReference type="AlphaFoldDB" id="A0A0S4SB44"/>
<comment type="caution">
    <text evidence="1">The sequence shown here is derived from an EMBL/GenBank/DDBJ whole genome shotgun (WGS) entry which is preliminary data.</text>
</comment>
<organism evidence="1 2">
    <name type="scientific">Campylobacter hyointestinalis subsp. hyointestinalis</name>
    <dbReference type="NCBI Taxonomy" id="91352"/>
    <lineage>
        <taxon>Bacteria</taxon>
        <taxon>Pseudomonadati</taxon>
        <taxon>Campylobacterota</taxon>
        <taxon>Epsilonproteobacteria</taxon>
        <taxon>Campylobacterales</taxon>
        <taxon>Campylobacteraceae</taxon>
        <taxon>Campylobacter</taxon>
    </lineage>
</organism>
<protein>
    <submittedName>
        <fullName evidence="1">Uncharacterized protein</fullName>
    </submittedName>
</protein>
<name>A0A0S4SB44_CAMHY</name>
<dbReference type="EMBL" id="FAVB01000003">
    <property type="protein sequence ID" value="CUU83570.1"/>
    <property type="molecule type" value="Genomic_DNA"/>
</dbReference>
<sequence length="67" mass="7682">MDKEYKEALYGILYAKLMCYDATLEAIKSVLTEEQQAQIKLKIDEFSNEIRKNGALDLLLVDLKLDA</sequence>
<proteinExistence type="predicted"/>
<dbReference type="Proteomes" id="UP000052237">
    <property type="component" value="Unassembled WGS sequence"/>
</dbReference>